<keyword evidence="2" id="KW-0812">Transmembrane</keyword>
<dbReference type="VEuPathDB" id="MicrosporidiaDB:ECU07_1800"/>
<proteinExistence type="predicted"/>
<dbReference type="AlphaFoldDB" id="M1K9H4"/>
<name>M1K9H4_ENCCN</name>
<evidence type="ECO:0000313" key="3">
    <source>
        <dbReference type="EMBL" id="AGE95795.1"/>
    </source>
</evidence>
<dbReference type="VEuPathDB" id="MicrosporidiaDB:AEWQ_071790"/>
<keyword evidence="2" id="KW-0472">Membrane</keyword>
<accession>M1K9H4</accession>
<sequence>MEGSSNDNQSSECDKYEAIEMILKRTEEMLSRETRSGSDYTNIKLNFKKESGIYRTEIDNALLAFIKSLYSIDKKLAEAKKYLCSWSAKEIIKACSSLEETVKESEKHYESLVKELSKYQNTPNIPCGGVCGSNGAECRKPKKERVDNALEFISPYYRATISGKDFEICKINPDDLEGYVEEIKGKIENEKRRLNVCENLRKAICNITGDVDFMDSHSGGKVSSETTYFNTKEYRELLDSFSNRIGEFLGNYQKYRENKRKGVLNIFHSGYSLLQDLKQIEEIQNDLSKFWRSILTSRGCPPQKPSQLKYSRSLGDMRVLDSSSSRPGLPLSGAASYPYLVKKEGYHPLKKTVTAPSIFLPDTPVRESLGKDYFLVLYCLMSLGLITLQIAVREVNGSKKMMEIMGKISYVVSIFGPIIHGIWILANENYDKGVEEVIGRNWNVIGSMFPMLFGLKDIKHIKNGELWTSNGEAVTAIGGHGIITAMGIVMVYAQSLGKKDWRVSRRQIAVFTLGNILMGSAYIVKYAMPSVEDRNHLVRVGYVTFALILCLVVIVEGGKKVESERMGWILKSQWIIGSGFVVLGLQNLEPHCFRYVKGRCTV</sequence>
<protein>
    <submittedName>
        <fullName evidence="3">Uncharacterized protein</fullName>
    </submittedName>
</protein>
<keyword evidence="1" id="KW-0175">Coiled coil</keyword>
<dbReference type="Pfam" id="PF07937">
    <property type="entry name" value="DUF1686"/>
    <property type="match status" value="1"/>
</dbReference>
<dbReference type="EMBL" id="KC513610">
    <property type="protein sequence ID" value="AGE95795.1"/>
    <property type="molecule type" value="Genomic_DNA"/>
</dbReference>
<evidence type="ECO:0000256" key="2">
    <source>
        <dbReference type="SAM" id="Phobius"/>
    </source>
</evidence>
<keyword evidence="2" id="KW-1133">Transmembrane helix</keyword>
<organism evidence="3">
    <name type="scientific">Encephalitozoon cuniculi</name>
    <name type="common">Microsporidian parasite</name>
    <dbReference type="NCBI Taxonomy" id="6035"/>
    <lineage>
        <taxon>Eukaryota</taxon>
        <taxon>Fungi</taxon>
        <taxon>Fungi incertae sedis</taxon>
        <taxon>Microsporidia</taxon>
        <taxon>Unikaryonidae</taxon>
        <taxon>Encephalitozoon</taxon>
    </lineage>
</organism>
<dbReference type="VEuPathDB" id="MicrosporidiaDB:M970_071780"/>
<feature type="transmembrane region" description="Helical" evidence="2">
    <location>
        <begin position="404"/>
        <end position="426"/>
    </location>
</feature>
<feature type="transmembrane region" description="Helical" evidence="2">
    <location>
        <begin position="373"/>
        <end position="392"/>
    </location>
</feature>
<feature type="transmembrane region" description="Helical" evidence="2">
    <location>
        <begin position="473"/>
        <end position="496"/>
    </location>
</feature>
<feature type="coiled-coil region" evidence="1">
    <location>
        <begin position="95"/>
        <end position="122"/>
    </location>
</feature>
<evidence type="ECO:0000256" key="1">
    <source>
        <dbReference type="SAM" id="Coils"/>
    </source>
</evidence>
<dbReference type="VEuPathDB" id="MicrosporidiaDB:AEWR_071780"/>
<feature type="transmembrane region" description="Helical" evidence="2">
    <location>
        <begin position="540"/>
        <end position="558"/>
    </location>
</feature>
<reference evidence="3" key="1">
    <citation type="journal article" date="2013" name="Eukaryot. Cell">
        <title>Extremely Reduced Levels of Heterozygosity in the Vertebrate Pathogen Encephalitozoon cuniculi.</title>
        <authorList>
            <person name="Selman M."/>
            <person name="Sak B."/>
            <person name="Kvac M."/>
            <person name="Farinelli L."/>
            <person name="Weiss L.M."/>
            <person name="Corradi N."/>
        </authorList>
    </citation>
    <scope>NUCLEOTIDE SEQUENCE</scope>
</reference>
<feature type="transmembrane region" description="Helical" evidence="2">
    <location>
        <begin position="508"/>
        <end position="528"/>
    </location>
</feature>
<dbReference type="VEuPathDB" id="MicrosporidiaDB:AEWD_071780"/>
<gene>
    <name evidence="3" type="ORF">ECU07_1800</name>
</gene>
<dbReference type="InterPro" id="IPR012468">
    <property type="entry name" value="DUF1686"/>
</dbReference>